<dbReference type="RefSeq" id="WP_015757890.1">
    <property type="nucleotide sequence ID" value="NC_013216.1"/>
</dbReference>
<dbReference type="Gene3D" id="1.10.8.260">
    <property type="entry name" value="HI0933 insert domain-like"/>
    <property type="match status" value="1"/>
</dbReference>
<dbReference type="Gene3D" id="2.40.30.10">
    <property type="entry name" value="Translation factors"/>
    <property type="match status" value="1"/>
</dbReference>
<dbReference type="Pfam" id="PF03486">
    <property type="entry name" value="HI0933_like"/>
    <property type="match status" value="1"/>
</dbReference>
<gene>
    <name evidence="6" type="ordered locus">Dtox_2378</name>
</gene>
<evidence type="ECO:0000259" key="4">
    <source>
        <dbReference type="Pfam" id="PF03486"/>
    </source>
</evidence>
<dbReference type="PRINTS" id="PR00368">
    <property type="entry name" value="FADPNR"/>
</dbReference>
<dbReference type="Pfam" id="PF22780">
    <property type="entry name" value="HI0933_like_1st"/>
    <property type="match status" value="1"/>
</dbReference>
<dbReference type="InterPro" id="IPR057661">
    <property type="entry name" value="RsdA/BaiN/AoA(So)_Rossmann"/>
</dbReference>
<dbReference type="InterPro" id="IPR055178">
    <property type="entry name" value="RsdA/BaiN/AoA(So)-like_dom"/>
</dbReference>
<protein>
    <submittedName>
        <fullName evidence="6">HI0933 family protein</fullName>
    </submittedName>
</protein>
<dbReference type="Proteomes" id="UP000002217">
    <property type="component" value="Chromosome"/>
</dbReference>
<dbReference type="PANTHER" id="PTHR42887:SF2">
    <property type="entry name" value="OS12G0638800 PROTEIN"/>
    <property type="match status" value="1"/>
</dbReference>
<evidence type="ECO:0000256" key="3">
    <source>
        <dbReference type="ARBA" id="ARBA00022827"/>
    </source>
</evidence>
<dbReference type="KEGG" id="dae:Dtox_2378"/>
<evidence type="ECO:0000256" key="2">
    <source>
        <dbReference type="ARBA" id="ARBA00022630"/>
    </source>
</evidence>
<dbReference type="InterPro" id="IPR004792">
    <property type="entry name" value="BaiN-like"/>
</dbReference>
<comment type="cofactor">
    <cofactor evidence="1">
        <name>FAD</name>
        <dbReference type="ChEBI" id="CHEBI:57692"/>
    </cofactor>
</comment>
<accession>C8W0D4</accession>
<feature type="domain" description="RsdA/BaiN/AoA(So)-like insert" evidence="5">
    <location>
        <begin position="192"/>
        <end position="354"/>
    </location>
</feature>
<dbReference type="AlphaFoldDB" id="C8W0D4"/>
<dbReference type="PRINTS" id="PR00411">
    <property type="entry name" value="PNDRDTASEI"/>
</dbReference>
<organism evidence="6 7">
    <name type="scientific">Desulfofarcimen acetoxidans (strain ATCC 49208 / DSM 771 / KCTC 5769 / VKM B-1644 / 5575)</name>
    <name type="common">Desulfotomaculum acetoxidans</name>
    <dbReference type="NCBI Taxonomy" id="485916"/>
    <lineage>
        <taxon>Bacteria</taxon>
        <taxon>Bacillati</taxon>
        <taxon>Bacillota</taxon>
        <taxon>Clostridia</taxon>
        <taxon>Eubacteriales</taxon>
        <taxon>Peptococcaceae</taxon>
        <taxon>Desulfofarcimen</taxon>
    </lineage>
</organism>
<dbReference type="Gene3D" id="3.50.50.60">
    <property type="entry name" value="FAD/NAD(P)-binding domain"/>
    <property type="match status" value="1"/>
</dbReference>
<dbReference type="SUPFAM" id="SSF51905">
    <property type="entry name" value="FAD/NAD(P)-binding domain"/>
    <property type="match status" value="1"/>
</dbReference>
<keyword evidence="7" id="KW-1185">Reference proteome</keyword>
<evidence type="ECO:0000313" key="7">
    <source>
        <dbReference type="Proteomes" id="UP000002217"/>
    </source>
</evidence>
<feature type="domain" description="RsdA/BaiN/AoA(So)-like Rossmann fold-like" evidence="4">
    <location>
        <begin position="4"/>
        <end position="407"/>
    </location>
</feature>
<dbReference type="SUPFAM" id="SSF160996">
    <property type="entry name" value="HI0933 insert domain-like"/>
    <property type="match status" value="1"/>
</dbReference>
<dbReference type="OrthoDB" id="9773233at2"/>
<keyword evidence="3" id="KW-0274">FAD</keyword>
<sequence length="412" mass="44901">MGYDLIVVGGGPAGMLGAAAAAEKGLKVVLLEKNEKLGKKLYITGKGRCNVTNNGDMDDFLRNITTNKKFLYSSLYSFSNQSLIELLHSLGVKTKVERGSRVFPVSDKSSDVIKALSRHLHENHVEVRLNTEVKRVTQEGSCTTGVMLRNGSLVKGQKVLLATGGLSYHQTGSTGDGYRMAGQLGHSVIEPKPALVPLVCREKWAKDLQGLTLKNVSVSAVVNNRAVTEQFGELLFTHFGVSGPVILSISSYLKNYWSQAPVKLWVDLKPALSIEQLDMRLQRDFQTYQSKHLKNALDDLLPQRMIPVIIGLSGLDEHKQINQITRLERDKLAHTFKNITITATGTRPLAEAIVTSGGINTKEINSSTLESKLIKGLYFAGEVIDVDALTGGYNLQIAFSTGYLSGSSAAQN</sequence>
<keyword evidence="2" id="KW-0285">Flavoprotein</keyword>
<name>C8W0D4_DESAS</name>
<reference evidence="6 7" key="1">
    <citation type="journal article" date="2009" name="Stand. Genomic Sci.">
        <title>Complete genome sequence of Desulfotomaculum acetoxidans type strain (5575).</title>
        <authorList>
            <person name="Spring S."/>
            <person name="Lapidus A."/>
            <person name="Schroder M."/>
            <person name="Gleim D."/>
            <person name="Sims D."/>
            <person name="Meincke L."/>
            <person name="Glavina Del Rio T."/>
            <person name="Tice H."/>
            <person name="Copeland A."/>
            <person name="Cheng J.F."/>
            <person name="Lucas S."/>
            <person name="Chen F."/>
            <person name="Nolan M."/>
            <person name="Bruce D."/>
            <person name="Goodwin L."/>
            <person name="Pitluck S."/>
            <person name="Ivanova N."/>
            <person name="Mavromatis K."/>
            <person name="Mikhailova N."/>
            <person name="Pati A."/>
            <person name="Chen A."/>
            <person name="Palaniappan K."/>
            <person name="Land M."/>
            <person name="Hauser L."/>
            <person name="Chang Y.J."/>
            <person name="Jeffries C.D."/>
            <person name="Chain P."/>
            <person name="Saunders E."/>
            <person name="Brettin T."/>
            <person name="Detter J.C."/>
            <person name="Goker M."/>
            <person name="Bristow J."/>
            <person name="Eisen J.A."/>
            <person name="Markowitz V."/>
            <person name="Hugenholtz P."/>
            <person name="Kyrpides N.C."/>
            <person name="Klenk H.P."/>
            <person name="Han C."/>
        </authorList>
    </citation>
    <scope>NUCLEOTIDE SEQUENCE [LARGE SCALE GENOMIC DNA]</scope>
    <source>
        <strain evidence="7">ATCC 49208 / DSM 771 / VKM B-1644</strain>
    </source>
</reference>
<evidence type="ECO:0000256" key="1">
    <source>
        <dbReference type="ARBA" id="ARBA00001974"/>
    </source>
</evidence>
<evidence type="ECO:0000259" key="5">
    <source>
        <dbReference type="Pfam" id="PF22780"/>
    </source>
</evidence>
<dbReference type="STRING" id="485916.Dtox_2378"/>
<proteinExistence type="predicted"/>
<dbReference type="eggNOG" id="COG2081">
    <property type="taxonomic scope" value="Bacteria"/>
</dbReference>
<dbReference type="EMBL" id="CP001720">
    <property type="protein sequence ID" value="ACV63189.1"/>
    <property type="molecule type" value="Genomic_DNA"/>
</dbReference>
<dbReference type="InterPro" id="IPR023166">
    <property type="entry name" value="BaiN-like_dom_sf"/>
</dbReference>
<dbReference type="InterPro" id="IPR036188">
    <property type="entry name" value="FAD/NAD-bd_sf"/>
</dbReference>
<evidence type="ECO:0000313" key="6">
    <source>
        <dbReference type="EMBL" id="ACV63189.1"/>
    </source>
</evidence>
<dbReference type="PANTHER" id="PTHR42887">
    <property type="entry name" value="OS12G0638800 PROTEIN"/>
    <property type="match status" value="1"/>
</dbReference>
<dbReference type="NCBIfam" id="TIGR00275">
    <property type="entry name" value="aminoacetone oxidase family FAD-binding enzyme"/>
    <property type="match status" value="1"/>
</dbReference>
<dbReference type="HOGENOM" id="CLU_025174_3_1_9"/>